<dbReference type="Proteomes" id="UP000584824">
    <property type="component" value="Unassembled WGS sequence"/>
</dbReference>
<dbReference type="AlphaFoldDB" id="A0A7W6K564"/>
<dbReference type="GO" id="GO:0005829">
    <property type="term" value="C:cytosol"/>
    <property type="evidence" value="ECO:0007669"/>
    <property type="project" value="TreeGrafter"/>
</dbReference>
<dbReference type="PANTHER" id="PTHR30154">
    <property type="entry name" value="LEUCINE-RESPONSIVE REGULATORY PROTEIN"/>
    <property type="match status" value="1"/>
</dbReference>
<dbReference type="InterPro" id="IPR036390">
    <property type="entry name" value="WH_DNA-bd_sf"/>
</dbReference>
<dbReference type="GO" id="GO:0043200">
    <property type="term" value="P:response to amino acid"/>
    <property type="evidence" value="ECO:0007669"/>
    <property type="project" value="TreeGrafter"/>
</dbReference>
<proteinExistence type="predicted"/>
<dbReference type="InterPro" id="IPR019887">
    <property type="entry name" value="Tscrpt_reg_AsnC/Lrp_C"/>
</dbReference>
<dbReference type="SUPFAM" id="SSF46785">
    <property type="entry name" value="Winged helix' DNA-binding domain"/>
    <property type="match status" value="1"/>
</dbReference>
<dbReference type="InterPro" id="IPR011008">
    <property type="entry name" value="Dimeric_a/b-barrel"/>
</dbReference>
<keyword evidence="3" id="KW-0804">Transcription</keyword>
<comment type="caution">
    <text evidence="5">The sequence shown here is derived from an EMBL/GenBank/DDBJ whole genome shotgun (WGS) entry which is preliminary data.</text>
</comment>
<dbReference type="RefSeq" id="WP_183794883.1">
    <property type="nucleotide sequence ID" value="NZ_JACIDU010000020.1"/>
</dbReference>
<keyword evidence="6" id="KW-1185">Reference proteome</keyword>
<evidence type="ECO:0000256" key="1">
    <source>
        <dbReference type="ARBA" id="ARBA00023015"/>
    </source>
</evidence>
<dbReference type="Gene3D" id="1.10.10.10">
    <property type="entry name" value="Winged helix-like DNA-binding domain superfamily/Winged helix DNA-binding domain"/>
    <property type="match status" value="1"/>
</dbReference>
<dbReference type="PROSITE" id="PS50956">
    <property type="entry name" value="HTH_ASNC_2"/>
    <property type="match status" value="1"/>
</dbReference>
<dbReference type="InterPro" id="IPR019888">
    <property type="entry name" value="Tscrpt_reg_AsnC-like"/>
</dbReference>
<dbReference type="InterPro" id="IPR000485">
    <property type="entry name" value="AsnC-type_HTH_dom"/>
</dbReference>
<dbReference type="PANTHER" id="PTHR30154:SF34">
    <property type="entry name" value="TRANSCRIPTIONAL REGULATOR AZLB"/>
    <property type="match status" value="1"/>
</dbReference>
<dbReference type="SUPFAM" id="SSF54909">
    <property type="entry name" value="Dimeric alpha+beta barrel"/>
    <property type="match status" value="1"/>
</dbReference>
<dbReference type="InterPro" id="IPR036388">
    <property type="entry name" value="WH-like_DNA-bd_sf"/>
</dbReference>
<dbReference type="Pfam" id="PF01037">
    <property type="entry name" value="AsnC_trans_reg"/>
    <property type="match status" value="1"/>
</dbReference>
<evidence type="ECO:0000259" key="4">
    <source>
        <dbReference type="PROSITE" id="PS50956"/>
    </source>
</evidence>
<evidence type="ECO:0000256" key="2">
    <source>
        <dbReference type="ARBA" id="ARBA00023125"/>
    </source>
</evidence>
<dbReference type="Gene3D" id="3.30.70.920">
    <property type="match status" value="1"/>
</dbReference>
<evidence type="ECO:0000313" key="5">
    <source>
        <dbReference type="EMBL" id="MBB4105419.1"/>
    </source>
</evidence>
<dbReference type="SMART" id="SM00344">
    <property type="entry name" value="HTH_ASNC"/>
    <property type="match status" value="1"/>
</dbReference>
<dbReference type="PRINTS" id="PR00033">
    <property type="entry name" value="HTHASNC"/>
</dbReference>
<evidence type="ECO:0000256" key="3">
    <source>
        <dbReference type="ARBA" id="ARBA00023163"/>
    </source>
</evidence>
<dbReference type="Pfam" id="PF13404">
    <property type="entry name" value="HTH_AsnC-type"/>
    <property type="match status" value="1"/>
</dbReference>
<sequence length="145" mass="16143">MDELDTKLITLLRHNGRRSISDLAIETGASRATVRARIEKMEKEGTILGYTVILRADTVELPVRGIMLIEIEGHGTERIIRALGNYPEISEIHTTNGRWDLILELGATSLAEFDAVLRRIRLIPGITSSETNLLLSSPRSARARL</sequence>
<keyword evidence="2 5" id="KW-0238">DNA-binding</keyword>
<gene>
    <name evidence="5" type="ORF">GGQ66_004006</name>
</gene>
<dbReference type="GO" id="GO:0043565">
    <property type="term" value="F:sequence-specific DNA binding"/>
    <property type="evidence" value="ECO:0007669"/>
    <property type="project" value="InterPro"/>
</dbReference>
<evidence type="ECO:0000313" key="6">
    <source>
        <dbReference type="Proteomes" id="UP000584824"/>
    </source>
</evidence>
<name>A0A7W6K564_9HYPH</name>
<keyword evidence="1" id="KW-0805">Transcription regulation</keyword>
<protein>
    <submittedName>
        <fullName evidence="5">DNA-binding Lrp family transcriptional regulator</fullName>
    </submittedName>
</protein>
<feature type="domain" description="HTH asnC-type" evidence="4">
    <location>
        <begin position="1"/>
        <end position="67"/>
    </location>
</feature>
<accession>A0A7W6K564</accession>
<organism evidence="5 6">
    <name type="scientific">Allorhizobium borbori</name>
    <dbReference type="NCBI Taxonomy" id="485907"/>
    <lineage>
        <taxon>Bacteria</taxon>
        <taxon>Pseudomonadati</taxon>
        <taxon>Pseudomonadota</taxon>
        <taxon>Alphaproteobacteria</taxon>
        <taxon>Hyphomicrobiales</taxon>
        <taxon>Rhizobiaceae</taxon>
        <taxon>Rhizobium/Agrobacterium group</taxon>
        <taxon>Allorhizobium</taxon>
    </lineage>
</organism>
<reference evidence="5 6" key="1">
    <citation type="submission" date="2020-08" db="EMBL/GenBank/DDBJ databases">
        <title>Genomic Encyclopedia of Type Strains, Phase IV (KMG-IV): sequencing the most valuable type-strain genomes for metagenomic binning, comparative biology and taxonomic classification.</title>
        <authorList>
            <person name="Goeker M."/>
        </authorList>
    </citation>
    <scope>NUCLEOTIDE SEQUENCE [LARGE SCALE GENOMIC DNA]</scope>
    <source>
        <strain evidence="5 6">DSM 26385</strain>
    </source>
</reference>
<dbReference type="EMBL" id="JACIDU010000020">
    <property type="protein sequence ID" value="MBB4105419.1"/>
    <property type="molecule type" value="Genomic_DNA"/>
</dbReference>